<reference evidence="2 3" key="1">
    <citation type="submission" date="2019-07" db="EMBL/GenBank/DDBJ databases">
        <authorList>
            <person name="Jastrzebski P J."/>
            <person name="Paukszto L."/>
            <person name="Jastrzebski P J."/>
        </authorList>
    </citation>
    <scope>NUCLEOTIDE SEQUENCE [LARGE SCALE GENOMIC DNA]</scope>
    <source>
        <strain evidence="2 3">WMS-il1</strain>
    </source>
</reference>
<evidence type="ECO:0000256" key="1">
    <source>
        <dbReference type="SAM" id="MobiDB-lite"/>
    </source>
</evidence>
<dbReference type="AlphaFoldDB" id="A0A564YGE0"/>
<evidence type="ECO:0000313" key="3">
    <source>
        <dbReference type="Proteomes" id="UP000321570"/>
    </source>
</evidence>
<evidence type="ECO:0000313" key="2">
    <source>
        <dbReference type="EMBL" id="VUZ46351.1"/>
    </source>
</evidence>
<dbReference type="InterPro" id="IPR044898">
    <property type="entry name" value="CDI_dom_sf"/>
</dbReference>
<accession>A0A564YGE0</accession>
<feature type="region of interest" description="Disordered" evidence="1">
    <location>
        <begin position="208"/>
        <end position="237"/>
    </location>
</feature>
<dbReference type="Gene3D" id="4.10.365.10">
    <property type="entry name" value="p27"/>
    <property type="match status" value="1"/>
</dbReference>
<evidence type="ECO:0008006" key="4">
    <source>
        <dbReference type="Google" id="ProtNLM"/>
    </source>
</evidence>
<dbReference type="Proteomes" id="UP000321570">
    <property type="component" value="Unassembled WGS sequence"/>
</dbReference>
<gene>
    <name evidence="2" type="ORF">WMSIL1_LOCUS6166</name>
</gene>
<protein>
    <recommendedName>
        <fullName evidence="4">Cyclin-dependent kinase inhibitor domain-containing protein</fullName>
    </recommendedName>
</protein>
<proteinExistence type="predicted"/>
<dbReference type="EMBL" id="CABIJS010000221">
    <property type="protein sequence ID" value="VUZ46351.1"/>
    <property type="molecule type" value="Genomic_DNA"/>
</dbReference>
<organism evidence="2 3">
    <name type="scientific">Hymenolepis diminuta</name>
    <name type="common">Rat tapeworm</name>
    <dbReference type="NCBI Taxonomy" id="6216"/>
    <lineage>
        <taxon>Eukaryota</taxon>
        <taxon>Metazoa</taxon>
        <taxon>Spiralia</taxon>
        <taxon>Lophotrochozoa</taxon>
        <taxon>Platyhelminthes</taxon>
        <taxon>Cestoda</taxon>
        <taxon>Eucestoda</taxon>
        <taxon>Cyclophyllidea</taxon>
        <taxon>Hymenolepididae</taxon>
        <taxon>Hymenolepis</taxon>
    </lineage>
</organism>
<feature type="non-terminal residue" evidence="2">
    <location>
        <position position="1"/>
    </location>
</feature>
<name>A0A564YGE0_HYMDI</name>
<keyword evidence="3" id="KW-1185">Reference proteome</keyword>
<sequence length="237" mass="27054">RLLLWFHWRTCPCIASLHIRAFNKPKRYTPGNMPANPTSKLCRRLFKDSKPRVFIQQNLDQLIKGEQERFLAKWNFDVNKVSSSNSWKIITDPKASFYVRPPHKLKAKRRLTPSMLESLRSEMQTPRKCLTSSCLFGNIVFNFSSPQVEKMDTMGTAPQSGPAQQSISVISSSVESHFASTSKSPLSADPVFKIPAVPKILKRKSNPRMTDYFAVQKRPRETSSKYHPSVRSTNPNV</sequence>